<evidence type="ECO:0000256" key="3">
    <source>
        <dbReference type="ARBA" id="ARBA00022989"/>
    </source>
</evidence>
<dbReference type="GO" id="GO:0046513">
    <property type="term" value="P:ceramide biosynthetic process"/>
    <property type="evidence" value="ECO:0007669"/>
    <property type="project" value="InterPro"/>
</dbReference>
<dbReference type="InterPro" id="IPR016439">
    <property type="entry name" value="Lag1/Lac1-like"/>
</dbReference>
<evidence type="ECO:0000256" key="2">
    <source>
        <dbReference type="ARBA" id="ARBA00022692"/>
    </source>
</evidence>
<evidence type="ECO:0000313" key="9">
    <source>
        <dbReference type="EMBL" id="KAG0557972.1"/>
    </source>
</evidence>
<feature type="transmembrane region" description="Helical" evidence="7">
    <location>
        <begin position="166"/>
        <end position="186"/>
    </location>
</feature>
<sequence>MEMEEAQAMLPGLWHWPPRWEEESQPSVNDLALVPFFAVLFPLVRVFLDRFIFERMGRKLIAGFAEEDLAKMSEDEREEKEKKLIKFKESAWKCVYYTAAEMLALAVTFDEPWFTDTKWFYLGPGNQIWPHLSAKLKLKVLYAFSGGFYTYSIFALCFWETRRKDFGVSMTHHVGTLALIIVSYTVNLQRAGSVILAVHDASDVFLEIGKLTKYSGLNYVPEIAFGLFAISWLLLRLLYFPIVIIKSTTYQVLQVLDKRKHPNGPYLYYILNTLLICLLVLHVYWWILIWRMIMRQIQNSGKISEDVRSDSDSDSDSDDEDKDKTE</sequence>
<organism evidence="9 10">
    <name type="scientific">Ceratodon purpureus</name>
    <name type="common">Fire moss</name>
    <name type="synonym">Dicranum purpureum</name>
    <dbReference type="NCBI Taxonomy" id="3225"/>
    <lineage>
        <taxon>Eukaryota</taxon>
        <taxon>Viridiplantae</taxon>
        <taxon>Streptophyta</taxon>
        <taxon>Embryophyta</taxon>
        <taxon>Bryophyta</taxon>
        <taxon>Bryophytina</taxon>
        <taxon>Bryopsida</taxon>
        <taxon>Dicranidae</taxon>
        <taxon>Pseudoditrichales</taxon>
        <taxon>Ditrichaceae</taxon>
        <taxon>Ceratodon</taxon>
    </lineage>
</organism>
<evidence type="ECO:0000256" key="6">
    <source>
        <dbReference type="SAM" id="MobiDB-lite"/>
    </source>
</evidence>
<evidence type="ECO:0000256" key="5">
    <source>
        <dbReference type="PROSITE-ProRule" id="PRU00205"/>
    </source>
</evidence>
<evidence type="ECO:0000256" key="7">
    <source>
        <dbReference type="SAM" id="Phobius"/>
    </source>
</evidence>
<feature type="transmembrane region" description="Helical" evidence="7">
    <location>
        <begin position="266"/>
        <end position="287"/>
    </location>
</feature>
<keyword evidence="3 7" id="KW-1133">Transmembrane helix</keyword>
<evidence type="ECO:0000256" key="1">
    <source>
        <dbReference type="ARBA" id="ARBA00004477"/>
    </source>
</evidence>
<dbReference type="InterPro" id="IPR006634">
    <property type="entry name" value="TLC-dom"/>
</dbReference>
<feature type="domain" description="TLC" evidence="8">
    <location>
        <begin position="85"/>
        <end position="298"/>
    </location>
</feature>
<protein>
    <recommendedName>
        <fullName evidence="8">TLC domain-containing protein</fullName>
    </recommendedName>
</protein>
<dbReference type="PANTHER" id="PTHR12560:SF49">
    <property type="entry name" value="CERAMIDE SYNTHASE 1 LOH3"/>
    <property type="match status" value="1"/>
</dbReference>
<dbReference type="Pfam" id="PF03798">
    <property type="entry name" value="TRAM_LAG1_CLN8"/>
    <property type="match status" value="1"/>
</dbReference>
<comment type="caution">
    <text evidence="9">The sequence shown here is derived from an EMBL/GenBank/DDBJ whole genome shotgun (WGS) entry which is preliminary data.</text>
</comment>
<keyword evidence="4 5" id="KW-0472">Membrane</keyword>
<comment type="subcellular location">
    <subcellularLocation>
        <location evidence="1">Endoplasmic reticulum membrane</location>
        <topology evidence="1">Multi-pass membrane protein</topology>
    </subcellularLocation>
</comment>
<proteinExistence type="predicted"/>
<keyword evidence="2 5" id="KW-0812">Transmembrane</keyword>
<feature type="region of interest" description="Disordered" evidence="6">
    <location>
        <begin position="302"/>
        <end position="326"/>
    </location>
</feature>
<dbReference type="EMBL" id="CM026432">
    <property type="protein sequence ID" value="KAG0557972.1"/>
    <property type="molecule type" value="Genomic_DNA"/>
</dbReference>
<feature type="transmembrane region" description="Helical" evidence="7">
    <location>
        <begin position="90"/>
        <end position="109"/>
    </location>
</feature>
<dbReference type="PROSITE" id="PS50922">
    <property type="entry name" value="TLC"/>
    <property type="match status" value="1"/>
</dbReference>
<dbReference type="Proteomes" id="UP000822688">
    <property type="component" value="Chromosome 11"/>
</dbReference>
<dbReference type="GO" id="GO:0005789">
    <property type="term" value="C:endoplasmic reticulum membrane"/>
    <property type="evidence" value="ECO:0007669"/>
    <property type="project" value="UniProtKB-SubCell"/>
</dbReference>
<dbReference type="OrthoDB" id="537032at2759"/>
<dbReference type="SMART" id="SM00724">
    <property type="entry name" value="TLC"/>
    <property type="match status" value="1"/>
</dbReference>
<dbReference type="GO" id="GO:0050291">
    <property type="term" value="F:sphingosine N-acyltransferase activity"/>
    <property type="evidence" value="ECO:0007669"/>
    <property type="project" value="InterPro"/>
</dbReference>
<feature type="transmembrane region" description="Helical" evidence="7">
    <location>
        <begin position="140"/>
        <end position="159"/>
    </location>
</feature>
<evidence type="ECO:0000259" key="8">
    <source>
        <dbReference type="PROSITE" id="PS50922"/>
    </source>
</evidence>
<feature type="compositionally biased region" description="Acidic residues" evidence="6">
    <location>
        <begin position="312"/>
        <end position="326"/>
    </location>
</feature>
<feature type="transmembrane region" description="Helical" evidence="7">
    <location>
        <begin position="31"/>
        <end position="48"/>
    </location>
</feature>
<reference evidence="9 10" key="1">
    <citation type="submission" date="2020-06" db="EMBL/GenBank/DDBJ databases">
        <title>WGS assembly of Ceratodon purpureus strain R40.</title>
        <authorList>
            <person name="Carey S.B."/>
            <person name="Jenkins J."/>
            <person name="Shu S."/>
            <person name="Lovell J.T."/>
            <person name="Sreedasyam A."/>
            <person name="Maumus F."/>
            <person name="Tiley G.P."/>
            <person name="Fernandez-Pozo N."/>
            <person name="Barry K."/>
            <person name="Chen C."/>
            <person name="Wang M."/>
            <person name="Lipzen A."/>
            <person name="Daum C."/>
            <person name="Saski C.A."/>
            <person name="Payton A.C."/>
            <person name="Mcbreen J.C."/>
            <person name="Conrad R.E."/>
            <person name="Kollar L.M."/>
            <person name="Olsson S."/>
            <person name="Huttunen S."/>
            <person name="Landis J.B."/>
            <person name="Wickett N.J."/>
            <person name="Johnson M.G."/>
            <person name="Rensing S.A."/>
            <person name="Grimwood J."/>
            <person name="Schmutz J."/>
            <person name="Mcdaniel S.F."/>
        </authorList>
    </citation>
    <scope>NUCLEOTIDE SEQUENCE [LARGE SCALE GENOMIC DNA]</scope>
    <source>
        <strain evidence="9 10">R40</strain>
    </source>
</reference>
<feature type="transmembrane region" description="Helical" evidence="7">
    <location>
        <begin position="223"/>
        <end position="245"/>
    </location>
</feature>
<name>A0A8T0GLQ6_CERPU</name>
<dbReference type="AlphaFoldDB" id="A0A8T0GLQ6"/>
<evidence type="ECO:0000256" key="4">
    <source>
        <dbReference type="ARBA" id="ARBA00023136"/>
    </source>
</evidence>
<gene>
    <name evidence="9" type="ORF">KC19_11G169900</name>
</gene>
<keyword evidence="10" id="KW-1185">Reference proteome</keyword>
<dbReference type="PANTHER" id="PTHR12560">
    <property type="entry name" value="LONGEVITY ASSURANCE FACTOR 1 LAG1"/>
    <property type="match status" value="1"/>
</dbReference>
<evidence type="ECO:0000313" key="10">
    <source>
        <dbReference type="Proteomes" id="UP000822688"/>
    </source>
</evidence>
<accession>A0A8T0GLQ6</accession>